<geneLocation type="plasmid" evidence="3 4">
    <name>pTM3</name>
</geneLocation>
<accession>I3TW99</accession>
<keyword evidence="2" id="KW-0472">Membrane</keyword>
<evidence type="ECO:0000256" key="2">
    <source>
        <dbReference type="SAM" id="Phobius"/>
    </source>
</evidence>
<gene>
    <name evidence="3" type="ordered locus">TMO_c0427</name>
</gene>
<keyword evidence="3" id="KW-0614">Plasmid</keyword>
<proteinExistence type="predicted"/>
<feature type="region of interest" description="Disordered" evidence="1">
    <location>
        <begin position="1"/>
        <end position="38"/>
    </location>
</feature>
<protein>
    <submittedName>
        <fullName evidence="3">Uncharacterized protein</fullName>
    </submittedName>
</protein>
<sequence>MRLEDAVRAPKTAGPDARGVDASGVDDGGVDDGPRWSKRWTPAGLWQAMAAGGAFATAAPVLGCLPMVVLVALTPRDWRPRIMPEVARFDLKHCAWPGFMELCTDNHRNGVAEPHGRQSTHAAALSPDPAGGRGVGAA</sequence>
<evidence type="ECO:0000313" key="4">
    <source>
        <dbReference type="Proteomes" id="UP000005258"/>
    </source>
</evidence>
<reference evidence="3 4" key="1">
    <citation type="journal article" date="2012" name="J. Am. Chem. Soc.">
        <title>Bacterial biosynthesis and maturation of the didemnin anti-cancer agents.</title>
        <authorList>
            <person name="Xu Y."/>
            <person name="Kersten R.D."/>
            <person name="Nam S.J."/>
            <person name="Lu L."/>
            <person name="Al-Suwailem A.M."/>
            <person name="Zheng H."/>
            <person name="Fenical W."/>
            <person name="Dorrestein P.C."/>
            <person name="Moore B.S."/>
            <person name="Qian P.Y."/>
        </authorList>
    </citation>
    <scope>NUCLEOTIDE SEQUENCE [LARGE SCALE GENOMIC DNA]</scope>
    <source>
        <strain evidence="3 4">KA081020-065</strain>
    </source>
</reference>
<dbReference type="HOGENOM" id="CLU_1854325_0_0_5"/>
<evidence type="ECO:0000313" key="3">
    <source>
        <dbReference type="EMBL" id="AFK57037.1"/>
    </source>
</evidence>
<feature type="transmembrane region" description="Helical" evidence="2">
    <location>
        <begin position="45"/>
        <end position="73"/>
    </location>
</feature>
<dbReference type="Proteomes" id="UP000005258">
    <property type="component" value="Plasmid pTM3"/>
</dbReference>
<dbReference type="AlphaFoldDB" id="I3TW99"/>
<organism evidence="3 4">
    <name type="scientific">Tistrella mobilis (strain KA081020-065)</name>
    <dbReference type="NCBI Taxonomy" id="1110502"/>
    <lineage>
        <taxon>Bacteria</taxon>
        <taxon>Pseudomonadati</taxon>
        <taxon>Pseudomonadota</taxon>
        <taxon>Alphaproteobacteria</taxon>
        <taxon>Geminicoccales</taxon>
        <taxon>Geminicoccaceae</taxon>
        <taxon>Tistrella</taxon>
    </lineage>
</organism>
<keyword evidence="2" id="KW-1133">Transmembrane helix</keyword>
<dbReference type="EMBL" id="CP003239">
    <property type="protein sequence ID" value="AFK57037.1"/>
    <property type="molecule type" value="Genomic_DNA"/>
</dbReference>
<name>I3TW99_TISMK</name>
<dbReference type="KEGG" id="tmo:TMO_c0427"/>
<feature type="region of interest" description="Disordered" evidence="1">
    <location>
        <begin position="110"/>
        <end position="138"/>
    </location>
</feature>
<keyword evidence="2" id="KW-0812">Transmembrane</keyword>
<keyword evidence="4" id="KW-1185">Reference proteome</keyword>
<evidence type="ECO:0000256" key="1">
    <source>
        <dbReference type="SAM" id="MobiDB-lite"/>
    </source>
</evidence>